<evidence type="ECO:0000256" key="6">
    <source>
        <dbReference type="ARBA" id="ARBA00023077"/>
    </source>
</evidence>
<evidence type="ECO:0000259" key="14">
    <source>
        <dbReference type="Pfam" id="PF07715"/>
    </source>
</evidence>
<dbReference type="PROSITE" id="PS52016">
    <property type="entry name" value="TONB_DEPENDENT_REC_3"/>
    <property type="match status" value="1"/>
</dbReference>
<protein>
    <submittedName>
        <fullName evidence="15">TonB-dependent receptor</fullName>
    </submittedName>
</protein>
<keyword evidence="7 10" id="KW-0472">Membrane</keyword>
<dbReference type="SUPFAM" id="SSF56935">
    <property type="entry name" value="Porins"/>
    <property type="match status" value="1"/>
</dbReference>
<dbReference type="NCBIfam" id="TIGR01782">
    <property type="entry name" value="TonB-Xanth-Caul"/>
    <property type="match status" value="1"/>
</dbReference>
<dbReference type="Proteomes" id="UP000231501">
    <property type="component" value="Unassembled WGS sequence"/>
</dbReference>
<evidence type="ECO:0000256" key="9">
    <source>
        <dbReference type="ARBA" id="ARBA00023237"/>
    </source>
</evidence>
<dbReference type="InterPro" id="IPR039426">
    <property type="entry name" value="TonB-dep_rcpt-like"/>
</dbReference>
<feature type="region of interest" description="Disordered" evidence="12">
    <location>
        <begin position="1"/>
        <end position="29"/>
    </location>
</feature>
<dbReference type="InterPro" id="IPR036942">
    <property type="entry name" value="Beta-barrel_TonB_sf"/>
</dbReference>
<dbReference type="RefSeq" id="WP_099862336.1">
    <property type="nucleotide sequence ID" value="NZ_PEOG01000037.1"/>
</dbReference>
<dbReference type="OrthoDB" id="9145774at2"/>
<dbReference type="InterPro" id="IPR000531">
    <property type="entry name" value="Beta-barrel_TonB"/>
</dbReference>
<dbReference type="InterPro" id="IPR012910">
    <property type="entry name" value="Plug_dom"/>
</dbReference>
<accession>A0A2G9CAA6</accession>
<dbReference type="Gene3D" id="2.170.130.10">
    <property type="entry name" value="TonB-dependent receptor, plug domain"/>
    <property type="match status" value="1"/>
</dbReference>
<keyword evidence="5 10" id="KW-0812">Transmembrane</keyword>
<sequence length="1009" mass="109243">MPHRHGTRLGTSSSDPQRRARRAAPPTPRLTRLAACLLGTATLSLPAWSQDQAAPAPATPAASAAATDKALETVVVTGIRASLESALNAKRQDRGIVDVIKAEDIAKFPDTNLAESLQRIPGVVIDRDAGEGRNITVRGLGADFTRVRINGIEALATTGGTDSSGGANRSRGFDFNVFASELFNTITVRKSSSAEVDEGSLGATVDLQAARPFDFNKRVITASVKARYNDLARETDPRAAFLISDVFLDKRLGVLVSGAYSKRRLFEEGFSTVRWDNGPSSGGWCSPQGTTPANPATTAATCGPAAQGVPRLPASAGASAAYSLASSADNFHPRLPRYGRLTHDQDRLGLTGSVQFKPTDRTLLTFDMLYSKLDATRREDFLEAISFSRTASQGGKPQTSVVEAQYAPNGALQYGVFNGVDVRAESRYDELTTTFRQPSLTLEQELTDHLKLNAKVGRADSKFRNPVQTTVTLDALNVNGYTLDFRNDDRLPTIKYPFDPTVQNGALQIVGVPQVTTGTQPTTVANTTTSEVRIRPQGANNRNDIAHLDLAWEVLPDALTLKAGYDYKKYSFDTYEFRRINQNDTIFSPAAGSGVLTTMLNNFGRGLSLPAGTPTSWVIPDLNAIAAAYDIYCNCLKSGPAGGPGDFTLSSITNGNARGNNRAVVERDRGGFLQADFEGRLLGLRMQGNVGVRYVVTEQEATGYLATGGGTEVVIGQKYKDWLPALNVSANLTKDLIARFAAAKVMARPQLGNLNPGGTISTTGTLSITTGNPYLKPFRAKTFDGSLEWYFGRNAFIGVGLFQKNIDTYIQSLRTNAPYNQTGLPLSLLPSNFTGEEVFQLTTPINTPGGKLRGIELNYQQPFTFLPSWGRNFGTVLNYTYVKSKITYLVSPTSNATITDDLLNMSPKSWNATLYYDDDTFSARVSASKRSSFLTRVPGQNNNDVEGKNATLNVDASISYKVNDRLTITLEGVNLTNEANDQFISRARNSPVVYHVTGREYLLGASYKF</sequence>
<evidence type="ECO:0000256" key="11">
    <source>
        <dbReference type="RuleBase" id="RU003357"/>
    </source>
</evidence>
<name>A0A2G9CAA6_9BURK</name>
<comment type="similarity">
    <text evidence="2 10 11">Belongs to the TonB-dependent receptor family.</text>
</comment>
<evidence type="ECO:0000256" key="5">
    <source>
        <dbReference type="ARBA" id="ARBA00022692"/>
    </source>
</evidence>
<evidence type="ECO:0000256" key="1">
    <source>
        <dbReference type="ARBA" id="ARBA00004571"/>
    </source>
</evidence>
<dbReference type="PANTHER" id="PTHR40980">
    <property type="entry name" value="PLUG DOMAIN-CONTAINING PROTEIN"/>
    <property type="match status" value="1"/>
</dbReference>
<dbReference type="GO" id="GO:0009279">
    <property type="term" value="C:cell outer membrane"/>
    <property type="evidence" value="ECO:0007669"/>
    <property type="project" value="UniProtKB-SubCell"/>
</dbReference>
<evidence type="ECO:0000256" key="2">
    <source>
        <dbReference type="ARBA" id="ARBA00009810"/>
    </source>
</evidence>
<evidence type="ECO:0000256" key="10">
    <source>
        <dbReference type="PROSITE-ProRule" id="PRU01360"/>
    </source>
</evidence>
<keyword evidence="6 11" id="KW-0798">TonB box</keyword>
<dbReference type="InterPro" id="IPR010104">
    <property type="entry name" value="TonB_rcpt_bac"/>
</dbReference>
<dbReference type="PANTHER" id="PTHR40980:SF3">
    <property type="entry name" value="TONB-DEPENDENT RECEPTOR-LIKE BETA-BARREL DOMAIN-CONTAINING PROTEIN"/>
    <property type="match status" value="1"/>
</dbReference>
<comment type="caution">
    <text evidence="15">The sequence shown here is derived from an EMBL/GenBank/DDBJ whole genome shotgun (WGS) entry which is preliminary data.</text>
</comment>
<evidence type="ECO:0000256" key="7">
    <source>
        <dbReference type="ARBA" id="ARBA00023136"/>
    </source>
</evidence>
<dbReference type="EMBL" id="PEOG01000037">
    <property type="protein sequence ID" value="PIM52459.1"/>
    <property type="molecule type" value="Genomic_DNA"/>
</dbReference>
<evidence type="ECO:0000256" key="12">
    <source>
        <dbReference type="SAM" id="MobiDB-lite"/>
    </source>
</evidence>
<dbReference type="Gene3D" id="2.40.170.20">
    <property type="entry name" value="TonB-dependent receptor, beta-barrel domain"/>
    <property type="match status" value="1"/>
</dbReference>
<dbReference type="Pfam" id="PF00593">
    <property type="entry name" value="TonB_dep_Rec_b-barrel"/>
    <property type="match status" value="1"/>
</dbReference>
<feature type="domain" description="TonB-dependent receptor plug" evidence="14">
    <location>
        <begin position="94"/>
        <end position="203"/>
    </location>
</feature>
<evidence type="ECO:0000313" key="16">
    <source>
        <dbReference type="Proteomes" id="UP000231501"/>
    </source>
</evidence>
<dbReference type="CDD" id="cd01347">
    <property type="entry name" value="ligand_gated_channel"/>
    <property type="match status" value="1"/>
</dbReference>
<gene>
    <name evidence="15" type="ORF">CS062_14490</name>
</gene>
<dbReference type="InterPro" id="IPR037066">
    <property type="entry name" value="Plug_dom_sf"/>
</dbReference>
<evidence type="ECO:0000256" key="8">
    <source>
        <dbReference type="ARBA" id="ARBA00023170"/>
    </source>
</evidence>
<keyword evidence="3 10" id="KW-0813">Transport</keyword>
<comment type="subcellular location">
    <subcellularLocation>
        <location evidence="1 10">Cell outer membrane</location>
        <topology evidence="1 10">Multi-pass membrane protein</topology>
    </subcellularLocation>
</comment>
<dbReference type="AlphaFoldDB" id="A0A2G9CAA6"/>
<evidence type="ECO:0000256" key="4">
    <source>
        <dbReference type="ARBA" id="ARBA00022452"/>
    </source>
</evidence>
<feature type="domain" description="TonB-dependent receptor-like beta-barrel" evidence="13">
    <location>
        <begin position="650"/>
        <end position="975"/>
    </location>
</feature>
<keyword evidence="9 10" id="KW-0998">Cell outer membrane</keyword>
<evidence type="ECO:0000259" key="13">
    <source>
        <dbReference type="Pfam" id="PF00593"/>
    </source>
</evidence>
<evidence type="ECO:0000256" key="3">
    <source>
        <dbReference type="ARBA" id="ARBA00022448"/>
    </source>
</evidence>
<keyword evidence="16" id="KW-1185">Reference proteome</keyword>
<keyword evidence="8 15" id="KW-0675">Receptor</keyword>
<proteinExistence type="inferred from homology"/>
<evidence type="ECO:0000313" key="15">
    <source>
        <dbReference type="EMBL" id="PIM52459.1"/>
    </source>
</evidence>
<dbReference type="Pfam" id="PF07715">
    <property type="entry name" value="Plug"/>
    <property type="match status" value="1"/>
</dbReference>
<keyword evidence="4 10" id="KW-1134">Transmembrane beta strand</keyword>
<organism evidence="15 16">
    <name type="scientific">Roseateles chitinivorans</name>
    <dbReference type="NCBI Taxonomy" id="2917965"/>
    <lineage>
        <taxon>Bacteria</taxon>
        <taxon>Pseudomonadati</taxon>
        <taxon>Pseudomonadota</taxon>
        <taxon>Betaproteobacteria</taxon>
        <taxon>Burkholderiales</taxon>
        <taxon>Sphaerotilaceae</taxon>
        <taxon>Roseateles</taxon>
    </lineage>
</organism>
<reference evidence="15 16" key="1">
    <citation type="submission" date="2017-11" db="EMBL/GenBank/DDBJ databases">
        <title>Draft genome sequence of Mitsuaria sp. HWN-4.</title>
        <authorList>
            <person name="Gundlapally S.R."/>
        </authorList>
    </citation>
    <scope>NUCLEOTIDE SEQUENCE [LARGE SCALE GENOMIC DNA]</scope>
    <source>
        <strain evidence="15 16">HWN-4</strain>
    </source>
</reference>